<sequence>MITKILSNPTATGSIYLVSICFHLSLNVEAKMSSTVKRGTNEDVGGLVEIKRHIPRVSNVLAYRHDGRSDMLGIHSEKPRDMERSQRKDIAEDVFFSTVASVHDVGRRGAAIWQLK</sequence>
<evidence type="ECO:0000313" key="1">
    <source>
        <dbReference type="EMBL" id="CAK9171704.1"/>
    </source>
</evidence>
<name>A0ABC8TY09_9AQUA</name>
<gene>
    <name evidence="1" type="ORF">ILEXP_LOCUS41302</name>
</gene>
<comment type="caution">
    <text evidence="1">The sequence shown here is derived from an EMBL/GenBank/DDBJ whole genome shotgun (WGS) entry which is preliminary data.</text>
</comment>
<dbReference type="Proteomes" id="UP001642360">
    <property type="component" value="Unassembled WGS sequence"/>
</dbReference>
<protein>
    <submittedName>
        <fullName evidence="1">Uncharacterized protein</fullName>
    </submittedName>
</protein>
<organism evidence="1 2">
    <name type="scientific">Ilex paraguariensis</name>
    <name type="common">yerba mate</name>
    <dbReference type="NCBI Taxonomy" id="185542"/>
    <lineage>
        <taxon>Eukaryota</taxon>
        <taxon>Viridiplantae</taxon>
        <taxon>Streptophyta</taxon>
        <taxon>Embryophyta</taxon>
        <taxon>Tracheophyta</taxon>
        <taxon>Spermatophyta</taxon>
        <taxon>Magnoliopsida</taxon>
        <taxon>eudicotyledons</taxon>
        <taxon>Gunneridae</taxon>
        <taxon>Pentapetalae</taxon>
        <taxon>asterids</taxon>
        <taxon>campanulids</taxon>
        <taxon>Aquifoliales</taxon>
        <taxon>Aquifoliaceae</taxon>
        <taxon>Ilex</taxon>
    </lineage>
</organism>
<proteinExistence type="predicted"/>
<accession>A0ABC8TY09</accession>
<keyword evidence="2" id="KW-1185">Reference proteome</keyword>
<evidence type="ECO:0000313" key="2">
    <source>
        <dbReference type="Proteomes" id="UP001642360"/>
    </source>
</evidence>
<reference evidence="1 2" key="1">
    <citation type="submission" date="2024-02" db="EMBL/GenBank/DDBJ databases">
        <authorList>
            <person name="Vignale AGUSTIN F."/>
            <person name="Sosa J E."/>
            <person name="Modenutti C."/>
        </authorList>
    </citation>
    <scope>NUCLEOTIDE SEQUENCE [LARGE SCALE GENOMIC DNA]</scope>
</reference>
<dbReference type="AlphaFoldDB" id="A0ABC8TY09"/>
<dbReference type="EMBL" id="CAUOFW020005835">
    <property type="protein sequence ID" value="CAK9171704.1"/>
    <property type="molecule type" value="Genomic_DNA"/>
</dbReference>